<comment type="catalytic activity">
    <reaction evidence="6 7">
        <text>L-glutamate 5-semialdehyde + phosphate + NADP(+) = L-glutamyl 5-phosphate + NADPH + H(+)</text>
        <dbReference type="Rhea" id="RHEA:19541"/>
        <dbReference type="ChEBI" id="CHEBI:15378"/>
        <dbReference type="ChEBI" id="CHEBI:43474"/>
        <dbReference type="ChEBI" id="CHEBI:57783"/>
        <dbReference type="ChEBI" id="CHEBI:58066"/>
        <dbReference type="ChEBI" id="CHEBI:58274"/>
        <dbReference type="ChEBI" id="CHEBI:58349"/>
        <dbReference type="EC" id="1.2.1.41"/>
    </reaction>
</comment>
<evidence type="ECO:0000256" key="1">
    <source>
        <dbReference type="ARBA" id="ARBA00004985"/>
    </source>
</evidence>
<dbReference type="SUPFAM" id="SSF53720">
    <property type="entry name" value="ALDH-like"/>
    <property type="match status" value="1"/>
</dbReference>
<dbReference type="PANTHER" id="PTHR11063:SF8">
    <property type="entry name" value="DELTA-1-PYRROLINE-5-CARBOXYLATE SYNTHASE"/>
    <property type="match status" value="1"/>
</dbReference>
<evidence type="ECO:0000259" key="8">
    <source>
        <dbReference type="Pfam" id="PF00171"/>
    </source>
</evidence>
<dbReference type="GO" id="GO:0055129">
    <property type="term" value="P:L-proline biosynthetic process"/>
    <property type="evidence" value="ECO:0007669"/>
    <property type="project" value="UniProtKB-UniRule"/>
</dbReference>
<dbReference type="EC" id="1.2.1.41" evidence="7"/>
<keyword evidence="2 7" id="KW-0028">Amino-acid biosynthesis</keyword>
<dbReference type="EMBL" id="SJPP01000001">
    <property type="protein sequence ID" value="TWU14549.1"/>
    <property type="molecule type" value="Genomic_DNA"/>
</dbReference>
<keyword evidence="4 7" id="KW-0521">NADP</keyword>
<dbReference type="PIRSF" id="PIRSF000151">
    <property type="entry name" value="GPR"/>
    <property type="match status" value="1"/>
</dbReference>
<evidence type="ECO:0000256" key="5">
    <source>
        <dbReference type="ARBA" id="ARBA00023002"/>
    </source>
</evidence>
<dbReference type="InterPro" id="IPR016163">
    <property type="entry name" value="Ald_DH_C"/>
</dbReference>
<dbReference type="InterPro" id="IPR012134">
    <property type="entry name" value="Glu-5-SA_DH"/>
</dbReference>
<comment type="caution">
    <text evidence="9">The sequence shown here is derived from an EMBL/GenBank/DDBJ whole genome shotgun (WGS) entry which is preliminary data.</text>
</comment>
<dbReference type="NCBIfam" id="TIGR00407">
    <property type="entry name" value="proA"/>
    <property type="match status" value="1"/>
</dbReference>
<protein>
    <recommendedName>
        <fullName evidence="7">Gamma-glutamyl phosphate reductase</fullName>
        <shortName evidence="7">GPR</shortName>
        <ecNumber evidence="7">1.2.1.41</ecNumber>
    </recommendedName>
    <alternativeName>
        <fullName evidence="7">Glutamate-5-semialdehyde dehydrogenase</fullName>
    </alternativeName>
    <alternativeName>
        <fullName evidence="7">Glutamyl-gamma-semialdehyde dehydrogenase</fullName>
        <shortName evidence="7">GSA dehydrogenase</shortName>
    </alternativeName>
</protein>
<dbReference type="Pfam" id="PF00171">
    <property type="entry name" value="Aldedh"/>
    <property type="match status" value="1"/>
</dbReference>
<dbReference type="Proteomes" id="UP000320735">
    <property type="component" value="Unassembled WGS sequence"/>
</dbReference>
<organism evidence="9 10">
    <name type="scientific">Symmachiella macrocystis</name>
    <dbReference type="NCBI Taxonomy" id="2527985"/>
    <lineage>
        <taxon>Bacteria</taxon>
        <taxon>Pseudomonadati</taxon>
        <taxon>Planctomycetota</taxon>
        <taxon>Planctomycetia</taxon>
        <taxon>Planctomycetales</taxon>
        <taxon>Planctomycetaceae</taxon>
        <taxon>Symmachiella</taxon>
    </lineage>
</organism>
<evidence type="ECO:0000313" key="10">
    <source>
        <dbReference type="Proteomes" id="UP000320735"/>
    </source>
</evidence>
<evidence type="ECO:0000256" key="6">
    <source>
        <dbReference type="ARBA" id="ARBA00049024"/>
    </source>
</evidence>
<dbReference type="FunFam" id="3.40.309.10:FF:000006">
    <property type="entry name" value="Gamma-glutamyl phosphate reductase"/>
    <property type="match status" value="1"/>
</dbReference>
<dbReference type="GO" id="GO:0050661">
    <property type="term" value="F:NADP binding"/>
    <property type="evidence" value="ECO:0007669"/>
    <property type="project" value="InterPro"/>
</dbReference>
<dbReference type="GO" id="GO:0004350">
    <property type="term" value="F:glutamate-5-semialdehyde dehydrogenase activity"/>
    <property type="evidence" value="ECO:0007669"/>
    <property type="project" value="UniProtKB-UniRule"/>
</dbReference>
<evidence type="ECO:0000256" key="2">
    <source>
        <dbReference type="ARBA" id="ARBA00022605"/>
    </source>
</evidence>
<comment type="subcellular location">
    <subcellularLocation>
        <location evidence="7">Cytoplasm</location>
    </subcellularLocation>
</comment>
<dbReference type="Gene3D" id="3.40.309.10">
    <property type="entry name" value="Aldehyde Dehydrogenase, Chain A, domain 2"/>
    <property type="match status" value="1"/>
</dbReference>
<dbReference type="AlphaFoldDB" id="A0A5C6BV42"/>
<dbReference type="Gene3D" id="3.40.605.10">
    <property type="entry name" value="Aldehyde Dehydrogenase, Chain A, domain 1"/>
    <property type="match status" value="1"/>
</dbReference>
<comment type="similarity">
    <text evidence="7">Belongs to the gamma-glutamyl phosphate reductase family.</text>
</comment>
<keyword evidence="5 7" id="KW-0560">Oxidoreductase</keyword>
<comment type="pathway">
    <text evidence="1 7">Amino-acid biosynthesis; L-proline biosynthesis; L-glutamate 5-semialdehyde from L-glutamate: step 2/2.</text>
</comment>
<dbReference type="InterPro" id="IPR016161">
    <property type="entry name" value="Ald_DH/histidinol_DH"/>
</dbReference>
<reference evidence="9 10" key="1">
    <citation type="submission" date="2019-02" db="EMBL/GenBank/DDBJ databases">
        <title>Deep-cultivation of Planctomycetes and their phenomic and genomic characterization uncovers novel biology.</title>
        <authorList>
            <person name="Wiegand S."/>
            <person name="Jogler M."/>
            <person name="Boedeker C."/>
            <person name="Pinto D."/>
            <person name="Vollmers J."/>
            <person name="Rivas-Marin E."/>
            <person name="Kohn T."/>
            <person name="Peeters S.H."/>
            <person name="Heuer A."/>
            <person name="Rast P."/>
            <person name="Oberbeckmann S."/>
            <person name="Bunk B."/>
            <person name="Jeske O."/>
            <person name="Meyerdierks A."/>
            <person name="Storesund J.E."/>
            <person name="Kallscheuer N."/>
            <person name="Luecker S."/>
            <person name="Lage O.M."/>
            <person name="Pohl T."/>
            <person name="Merkel B.J."/>
            <person name="Hornburger P."/>
            <person name="Mueller R.-W."/>
            <person name="Bruemmer F."/>
            <person name="Labrenz M."/>
            <person name="Spormann A.M."/>
            <person name="Op Den Camp H."/>
            <person name="Overmann J."/>
            <person name="Amann R."/>
            <person name="Jetten M.S.M."/>
            <person name="Mascher T."/>
            <person name="Medema M.H."/>
            <person name="Devos D.P."/>
            <person name="Kaster A.-K."/>
            <person name="Ovreas L."/>
            <person name="Rohde M."/>
            <person name="Galperin M.Y."/>
            <person name="Jogler C."/>
        </authorList>
    </citation>
    <scope>NUCLEOTIDE SEQUENCE [LARGE SCALE GENOMIC DNA]</scope>
    <source>
        <strain evidence="9 10">CA54</strain>
    </source>
</reference>
<proteinExistence type="inferred from homology"/>
<dbReference type="CDD" id="cd07079">
    <property type="entry name" value="ALDH_F18-19_ProA-GPR"/>
    <property type="match status" value="1"/>
</dbReference>
<dbReference type="InterPro" id="IPR000965">
    <property type="entry name" value="GPR_dom"/>
</dbReference>
<dbReference type="PANTHER" id="PTHR11063">
    <property type="entry name" value="GLUTAMATE SEMIALDEHYDE DEHYDROGENASE"/>
    <property type="match status" value="1"/>
</dbReference>
<keyword evidence="3 7" id="KW-0641">Proline biosynthesis</keyword>
<dbReference type="InterPro" id="IPR016162">
    <property type="entry name" value="Ald_DH_N"/>
</dbReference>
<dbReference type="HAMAP" id="MF_00412">
    <property type="entry name" value="ProA"/>
    <property type="match status" value="1"/>
</dbReference>
<dbReference type="UniPathway" id="UPA00098">
    <property type="reaction ID" value="UER00360"/>
</dbReference>
<gene>
    <name evidence="9" type="primary">proA_4</name>
    <name evidence="7" type="synonym">proA</name>
    <name evidence="9" type="ORF">CA54_34180</name>
</gene>
<dbReference type="OrthoDB" id="9809970at2"/>
<evidence type="ECO:0000313" key="9">
    <source>
        <dbReference type="EMBL" id="TWU14549.1"/>
    </source>
</evidence>
<evidence type="ECO:0000256" key="4">
    <source>
        <dbReference type="ARBA" id="ARBA00022857"/>
    </source>
</evidence>
<feature type="domain" description="Aldehyde dehydrogenase" evidence="8">
    <location>
        <begin position="20"/>
        <end position="300"/>
    </location>
</feature>
<keyword evidence="7" id="KW-0963">Cytoplasm</keyword>
<dbReference type="InterPro" id="IPR015590">
    <property type="entry name" value="Aldehyde_DH_dom"/>
</dbReference>
<accession>A0A5C6BV42</accession>
<name>A0A5C6BV42_9PLAN</name>
<comment type="function">
    <text evidence="7">Catalyzes the NADPH-dependent reduction of L-glutamate 5-phosphate into L-glutamate 5-semialdehyde and phosphate. The product spontaneously undergoes cyclization to form 1-pyrroline-5-carboxylate.</text>
</comment>
<dbReference type="PROSITE" id="PS01223">
    <property type="entry name" value="PROA"/>
    <property type="match status" value="1"/>
</dbReference>
<dbReference type="InterPro" id="IPR020593">
    <property type="entry name" value="G-glutamylP_reductase_CS"/>
</dbReference>
<evidence type="ECO:0000256" key="3">
    <source>
        <dbReference type="ARBA" id="ARBA00022650"/>
    </source>
</evidence>
<dbReference type="GO" id="GO:0005737">
    <property type="term" value="C:cytoplasm"/>
    <property type="evidence" value="ECO:0007669"/>
    <property type="project" value="UniProtKB-SubCell"/>
</dbReference>
<keyword evidence="10" id="KW-1185">Reference proteome</keyword>
<sequence>METAVNVATTAEIPDLKSYTREVAERAQQAARGLALASGGQKDNWLRRSAELIRSRGDEILAANEQDIAQAPDYGLNAAAVDRLRLTPDRLEGIATALEEVVALSNPVGEVIDSNIRPNGLEVLKVRVPLGVVFFIYESRPNVTVDAAALCVKSGNAVILRGGKEAFHSNQAFYAILQEALGDVGLPEQAVQLVETTDREAVGHFLRQSDKISVTIPRGGKALIERVAAEATMPVIKHYDGNCHVYVDRAADLDTALRIVINSKCHRPGVCNAAESLLVHRDVAETFLPQMAAKFAEQSVEMRCCERSLPLMPGAVPATREDFADEFLDLIISIKVVDDLQAAIDHIEEFSSRHTEAIVTNDLAASRRFCAAVDSAAVIVNASTRFNDGGQFGLGAEIGISTDKFHARGPCGLRELTSYKYLVQGAGQIRE</sequence>
<dbReference type="NCBIfam" id="NF001221">
    <property type="entry name" value="PRK00197.1"/>
    <property type="match status" value="1"/>
</dbReference>
<evidence type="ECO:0000256" key="7">
    <source>
        <dbReference type="HAMAP-Rule" id="MF_00412"/>
    </source>
</evidence>